<sequence>MIYINGTINRPIDLKKKKKTIVQMEGWRHLKLMCGVLVLLFVTCSARPQDPAAIAATVKEVPQRPMTLTNGYHPSSFPFNNGEPFIVDPNMGSIDFNTRPPPSAAQRSDDYYDYDTTKLEEVPFDYKGDPIDRKDVAGPGLLPRPNDIAPTKNKQTDIYQFLNLPVKYSSSDRFPLMSSSYANTKIQGSGGSSPSSPLSNHKMPSAPTQTPTAATSPTTTASSWYNTIKLTTIRPTTAPTPAPTTTTTTTTTPVPQQEEYEYDYDYPHAQEPVSHQDITTTQAATTTTTTTTTTSTTTTAAPMSPTTVVHRTNPPPLSSTSFITPEPSTSAATVPSSSTTTTSAPVTPSVFNRTTSSVQVTTVRPEIDSKLDGTSFADYDDAIKPAEKPHQPETFGQNFKPLHGNYQFDDKPYPLITNSKVPMTFTAHVSSGISLNNQKEHSANVKPSPAPVSEPVYSSRPLRPENIPDTIKPEETAVYDNSRVTFNSGKPDPPISPELPPMYSKPKPPKPNGTPDQFETVYYKVRPDTYNAQQFPSTASNRPTNPLIQSRPYQPEPPVIKTFQPDIPRKPVNTELQMSQGRPPPYPVQTDEYVKNKPQYTPPQIQPDTSKFKPPKHVINHFIKTQPNEDNKSYALQTSFSIGMDGERTDTRPAQGIGQVLMVEDGSSETVVNHTIPVKTKSTTSIPLVPPPRPIQKQQSYPRPQWENVPKPPAYHPPPKRDGAIPPPQRPNLPNILPQFRPNARVDTPPTVPQSHSATIERVQIPIDHLRPPPLPKPQFLKVDRNDDNIDEEILNIPEKESRILQRPGPQPAKVTTLQMIQHGTPIKLRDDNKENPVHIIYAANTPPKPSEKLIDDSVMLDVNDRSDVPILKTKTTIIKSTKTDFPYQIVKPDENQNGSSLEYKAYSPTKLDTIKPNYDQELVPNLQDYVPIVTRDSTSNIAVSQKPITATLKTSEDNHKVVDEGHKPLLQNFQIPFQPSLKLPENSNGWSVVRKSQIDNASERIDETGDVAGSTEKFDPDNFKPQLVGGFMPISPPSEDGKEKKTVEQSERAKRFTID</sequence>
<feature type="compositionally biased region" description="Low complexity" evidence="1">
    <location>
        <begin position="282"/>
        <end position="307"/>
    </location>
</feature>
<evidence type="ECO:0000256" key="1">
    <source>
        <dbReference type="SAM" id="MobiDB-lite"/>
    </source>
</evidence>
<dbReference type="GeneID" id="100161927"/>
<name>A0A8R1W123_ACYPI</name>
<dbReference type="RefSeq" id="XP_001947660.2">
    <property type="nucleotide sequence ID" value="XM_001947625.4"/>
</dbReference>
<feature type="region of interest" description="Disordered" evidence="1">
    <location>
        <begin position="437"/>
        <end position="517"/>
    </location>
</feature>
<dbReference type="AlphaFoldDB" id="A0A8R1W123"/>
<feature type="compositionally biased region" description="Low complexity" evidence="1">
    <location>
        <begin position="327"/>
        <end position="349"/>
    </location>
</feature>
<dbReference type="OrthoDB" id="7482953at2759"/>
<evidence type="ECO:0000313" key="3">
    <source>
        <dbReference type="Proteomes" id="UP000007819"/>
    </source>
</evidence>
<accession>A0A8R1W123</accession>
<dbReference type="EnsemblMetazoa" id="XM_001947625.5">
    <property type="protein sequence ID" value="XP_001947660.2"/>
    <property type="gene ID" value="LOC100161927"/>
</dbReference>
<feature type="compositionally biased region" description="Polar residues" evidence="1">
    <location>
        <begin position="534"/>
        <end position="552"/>
    </location>
</feature>
<keyword evidence="3" id="KW-1185">Reference proteome</keyword>
<feature type="compositionally biased region" description="Low complexity" evidence="1">
    <location>
        <begin position="192"/>
        <end position="223"/>
    </location>
</feature>
<organism evidence="2 3">
    <name type="scientific">Acyrthosiphon pisum</name>
    <name type="common">Pea aphid</name>
    <dbReference type="NCBI Taxonomy" id="7029"/>
    <lineage>
        <taxon>Eukaryota</taxon>
        <taxon>Metazoa</taxon>
        <taxon>Ecdysozoa</taxon>
        <taxon>Arthropoda</taxon>
        <taxon>Hexapoda</taxon>
        <taxon>Insecta</taxon>
        <taxon>Pterygota</taxon>
        <taxon>Neoptera</taxon>
        <taxon>Paraneoptera</taxon>
        <taxon>Hemiptera</taxon>
        <taxon>Sternorrhyncha</taxon>
        <taxon>Aphidomorpha</taxon>
        <taxon>Aphidoidea</taxon>
        <taxon>Aphididae</taxon>
        <taxon>Macrosiphini</taxon>
        <taxon>Acyrthosiphon</taxon>
    </lineage>
</organism>
<feature type="region of interest" description="Disordered" evidence="1">
    <location>
        <begin position="1002"/>
        <end position="1060"/>
    </location>
</feature>
<feature type="region of interest" description="Disordered" evidence="1">
    <location>
        <begin position="680"/>
        <end position="733"/>
    </location>
</feature>
<reference evidence="3" key="1">
    <citation type="submission" date="2010-06" db="EMBL/GenBank/DDBJ databases">
        <authorList>
            <person name="Jiang H."/>
            <person name="Abraham K."/>
            <person name="Ali S."/>
            <person name="Alsbrooks S.L."/>
            <person name="Anim B.N."/>
            <person name="Anosike U.S."/>
            <person name="Attaway T."/>
            <person name="Bandaranaike D.P."/>
            <person name="Battles P.K."/>
            <person name="Bell S.N."/>
            <person name="Bell A.V."/>
            <person name="Beltran B."/>
            <person name="Bickham C."/>
            <person name="Bustamante Y."/>
            <person name="Caleb T."/>
            <person name="Canada A."/>
            <person name="Cardenas V."/>
            <person name="Carter K."/>
            <person name="Chacko J."/>
            <person name="Chandrabose M.N."/>
            <person name="Chavez D."/>
            <person name="Chavez A."/>
            <person name="Chen L."/>
            <person name="Chu H.-S."/>
            <person name="Claassen K.J."/>
            <person name="Cockrell R."/>
            <person name="Collins M."/>
            <person name="Cooper J.A."/>
            <person name="Cree A."/>
            <person name="Curry S.M."/>
            <person name="Da Y."/>
            <person name="Dao M.D."/>
            <person name="Das B."/>
            <person name="Davila M.-L."/>
            <person name="Davy-Carroll L."/>
            <person name="Denson S."/>
            <person name="Dinh H."/>
            <person name="Ebong V.E."/>
            <person name="Edwards J.R."/>
            <person name="Egan A."/>
            <person name="El-Daye J."/>
            <person name="Escobedo L."/>
            <person name="Fernandez S."/>
            <person name="Fernando P.R."/>
            <person name="Flagg N."/>
            <person name="Forbes L.D."/>
            <person name="Fowler R.G."/>
            <person name="Fu Q."/>
            <person name="Gabisi R.A."/>
            <person name="Ganer J."/>
            <person name="Garbino Pronczuk A."/>
            <person name="Garcia R.M."/>
            <person name="Garner T."/>
            <person name="Garrett T.E."/>
            <person name="Gonzalez D.A."/>
            <person name="Hamid H."/>
            <person name="Hawkins E.S."/>
            <person name="Hirani K."/>
            <person name="Hogues M.E."/>
            <person name="Hollins B."/>
            <person name="Hsiao C.-H."/>
            <person name="Jabil R."/>
            <person name="James M.L."/>
            <person name="Jhangiani S.N."/>
            <person name="Johnson B."/>
            <person name="Johnson Q."/>
            <person name="Joshi V."/>
            <person name="Kalu J.B."/>
            <person name="Kam C."/>
            <person name="Kashfia A."/>
            <person name="Keebler J."/>
            <person name="Kisamo H."/>
            <person name="Kovar C.L."/>
            <person name="Lago L.A."/>
            <person name="Lai C.-Y."/>
            <person name="Laidlaw J."/>
            <person name="Lara F."/>
            <person name="Le T.-K."/>
            <person name="Lee S.L."/>
            <person name="Legall F.H."/>
            <person name="Lemon S.J."/>
            <person name="Lewis L.R."/>
            <person name="Li B."/>
            <person name="Liu Y."/>
            <person name="Liu Y.-S."/>
            <person name="Lopez J."/>
            <person name="Lozado R.J."/>
            <person name="Lu J."/>
            <person name="Madu R.C."/>
            <person name="Maheshwari M."/>
            <person name="Maheshwari R."/>
            <person name="Malloy K."/>
            <person name="Martinez E."/>
            <person name="Mathew T."/>
            <person name="Mercado I.C."/>
            <person name="Mercado C."/>
            <person name="Meyer B."/>
            <person name="Montgomery K."/>
            <person name="Morgan M.B."/>
            <person name="Munidasa M."/>
            <person name="Nazareth L.V."/>
            <person name="Nelson J."/>
            <person name="Ng B.M."/>
            <person name="Nguyen N.B."/>
            <person name="Nguyen P.Q."/>
            <person name="Nguyen T."/>
            <person name="Obregon M."/>
            <person name="Okwuonu G.O."/>
            <person name="Onwere C.G."/>
            <person name="Orozco G."/>
            <person name="Parra A."/>
            <person name="Patel S."/>
            <person name="Patil S."/>
            <person name="Perez A."/>
            <person name="Perez Y."/>
            <person name="Pham C."/>
            <person name="Primus E.L."/>
            <person name="Pu L.-L."/>
            <person name="Puazo M."/>
            <person name="Qin X."/>
            <person name="Quiroz J.B."/>
            <person name="Reese J."/>
            <person name="Richards S."/>
            <person name="Rives C.M."/>
            <person name="Robberts R."/>
            <person name="Ruiz S.J."/>
            <person name="Ruiz M.J."/>
            <person name="Santibanez J."/>
            <person name="Schneider B.W."/>
            <person name="Sisson I."/>
            <person name="Smith M."/>
            <person name="Sodergren E."/>
            <person name="Song X.-Z."/>
            <person name="Song B.B."/>
            <person name="Summersgill H."/>
            <person name="Thelus R."/>
            <person name="Thornton R.D."/>
            <person name="Trejos Z.Y."/>
            <person name="Usmani K."/>
            <person name="Vattathil S."/>
            <person name="Villasana D."/>
            <person name="Walker D.L."/>
            <person name="Wang S."/>
            <person name="Wang K."/>
            <person name="White C.S."/>
            <person name="Williams A.C."/>
            <person name="Williamson J."/>
            <person name="Wilson K."/>
            <person name="Woghiren I.O."/>
            <person name="Woodworth J.R."/>
            <person name="Worley K.C."/>
            <person name="Wright R.A."/>
            <person name="Wu W."/>
            <person name="Young L."/>
            <person name="Zhang L."/>
            <person name="Zhang J."/>
            <person name="Zhu Y."/>
            <person name="Muzny D.M."/>
            <person name="Weinstock G."/>
            <person name="Gibbs R.A."/>
        </authorList>
    </citation>
    <scope>NUCLEOTIDE SEQUENCE [LARGE SCALE GENOMIC DNA]</scope>
    <source>
        <strain evidence="3">LSR1</strain>
    </source>
</reference>
<feature type="region of interest" description="Disordered" evidence="1">
    <location>
        <begin position="590"/>
        <end position="615"/>
    </location>
</feature>
<reference evidence="2" key="2">
    <citation type="submission" date="2022-06" db="UniProtKB">
        <authorList>
            <consortium name="EnsemblMetazoa"/>
        </authorList>
    </citation>
    <scope>IDENTIFICATION</scope>
</reference>
<proteinExistence type="predicted"/>
<dbReference type="Proteomes" id="UP000007819">
    <property type="component" value="Chromosome A2"/>
</dbReference>
<feature type="compositionally biased region" description="Pro residues" evidence="1">
    <location>
        <begin position="491"/>
        <end position="500"/>
    </location>
</feature>
<feature type="region of interest" description="Disordered" evidence="1">
    <location>
        <begin position="282"/>
        <end position="349"/>
    </location>
</feature>
<feature type="region of interest" description="Disordered" evidence="1">
    <location>
        <begin position="534"/>
        <end position="556"/>
    </location>
</feature>
<dbReference type="KEGG" id="api:100161927"/>
<feature type="region of interest" description="Disordered" evidence="1">
    <location>
        <begin position="185"/>
        <end position="256"/>
    </location>
</feature>
<feature type="compositionally biased region" description="Low complexity" evidence="1">
    <location>
        <begin position="231"/>
        <end position="253"/>
    </location>
</feature>
<feature type="compositionally biased region" description="Basic and acidic residues" evidence="1">
    <location>
        <begin position="1040"/>
        <end position="1060"/>
    </location>
</feature>
<evidence type="ECO:0000313" key="2">
    <source>
        <dbReference type="EnsemblMetazoa" id="XP_001947660.2"/>
    </source>
</evidence>
<protein>
    <submittedName>
        <fullName evidence="2">Uncharacterized protein</fullName>
    </submittedName>
</protein>